<keyword evidence="1" id="KW-0862">Zinc</keyword>
<dbReference type="Proteomes" id="UP000694892">
    <property type="component" value="Unassembled WGS sequence"/>
</dbReference>
<keyword evidence="1" id="KW-0863">Zinc-finger</keyword>
<dbReference type="InterPro" id="IPR001878">
    <property type="entry name" value="Znf_CCHC"/>
</dbReference>
<organism evidence="4">
    <name type="scientific">Xenopus laevis</name>
    <name type="common">African clawed frog</name>
    <dbReference type="NCBI Taxonomy" id="8355"/>
    <lineage>
        <taxon>Eukaryota</taxon>
        <taxon>Metazoa</taxon>
        <taxon>Chordata</taxon>
        <taxon>Craniata</taxon>
        <taxon>Vertebrata</taxon>
        <taxon>Euteleostomi</taxon>
        <taxon>Amphibia</taxon>
        <taxon>Batrachia</taxon>
        <taxon>Anura</taxon>
        <taxon>Pipoidea</taxon>
        <taxon>Pipidae</taxon>
        <taxon>Xenopodinae</taxon>
        <taxon>Xenopus</taxon>
        <taxon>Xenopus</taxon>
    </lineage>
</organism>
<name>A0A974BQK7_XENLA</name>
<reference evidence="4" key="1">
    <citation type="submission" date="2016-05" db="EMBL/GenBank/DDBJ databases">
        <title>WGS assembly of Xenopus laevis.</title>
        <authorList>
            <person name="Session A."/>
            <person name="Uno Y."/>
            <person name="Kwon T."/>
            <person name="Chapman J."/>
            <person name="Toyoda A."/>
            <person name="Takahashi S."/>
            <person name="Fukui A."/>
            <person name="Hikosaka A."/>
            <person name="Putnam N."/>
            <person name="Stites J."/>
            <person name="Van Heeringen S."/>
            <person name="Quigley I."/>
            <person name="Heinz S."/>
            <person name="Hellsten U."/>
            <person name="Lyons J."/>
            <person name="Suzuki A."/>
            <person name="Kondo M."/>
            <person name="Ogino H."/>
            <person name="Ochi H."/>
            <person name="Bogdanovic O."/>
            <person name="Lister R."/>
            <person name="Georgiou G."/>
            <person name="Paranjpe S."/>
            <person name="Van Kruijsbergen I."/>
            <person name="Mozaffari S."/>
            <person name="Shu S."/>
            <person name="Schmutz J."/>
            <person name="Jenkins J."/>
            <person name="Grimwood J."/>
            <person name="Carlson J."/>
            <person name="Mitros T."/>
            <person name="Simakov O."/>
            <person name="Heald R."/>
            <person name="Miller K."/>
            <person name="Haudenschild C."/>
            <person name="Kuroki Y."/>
            <person name="Tanaka T."/>
            <person name="Michiue T."/>
            <person name="Watanabe M."/>
            <person name="Kinoshita T."/>
            <person name="Ohta Y."/>
            <person name="Mawaribuchi S."/>
            <person name="Suzuki Y."/>
            <person name="Haramoto Y."/>
            <person name="Yamamoto T."/>
            <person name="Takagi C."/>
            <person name="Kitzman J."/>
            <person name="Shendure J."/>
            <person name="Nakayama T."/>
            <person name="Izutsu Y."/>
            <person name="Robert J."/>
            <person name="Dichmann D."/>
            <person name="Flajnik M."/>
            <person name="Houston D."/>
            <person name="Marcotte E."/>
            <person name="Wallingford J."/>
            <person name="Ito Y."/>
            <person name="Asashima M."/>
            <person name="Ueno N."/>
            <person name="Matsuda Y."/>
            <person name="Jan Veenstra G."/>
            <person name="Fujiyama A."/>
            <person name="Harland R."/>
            <person name="Taira M."/>
            <person name="Rokhsar D.S."/>
        </authorList>
    </citation>
    <scope>NUCLEOTIDE SEQUENCE</scope>
    <source>
        <strain evidence="4">J</strain>
        <tissue evidence="4">Blood</tissue>
    </source>
</reference>
<evidence type="ECO:0000256" key="2">
    <source>
        <dbReference type="SAM" id="MobiDB-lite"/>
    </source>
</evidence>
<dbReference type="PROSITE" id="PS50158">
    <property type="entry name" value="ZF_CCHC"/>
    <property type="match status" value="1"/>
</dbReference>
<sequence>MFASQPFTDKSMSGQDLSFSSPTPVPAVEKLCWEEDKECHCPDCKQEIKPLHMFASQPFTDKSMSGQDLSFSSPTPAPAVEKLCWEEDKECHCPDCKPKEKPGENISPRQDSSMWKNIKCPFLAQLLKPLPENQRRKDKKNIRCYVCGVCGHKARHCWSLNM</sequence>
<proteinExistence type="predicted"/>
<evidence type="ECO:0000313" key="4">
    <source>
        <dbReference type="EMBL" id="OCT56287.1"/>
    </source>
</evidence>
<feature type="region of interest" description="Disordered" evidence="2">
    <location>
        <begin position="1"/>
        <end position="22"/>
    </location>
</feature>
<keyword evidence="1" id="KW-0479">Metal-binding</keyword>
<dbReference type="GO" id="GO:0008270">
    <property type="term" value="F:zinc ion binding"/>
    <property type="evidence" value="ECO:0007669"/>
    <property type="project" value="UniProtKB-KW"/>
</dbReference>
<accession>A0A974BQK7</accession>
<dbReference type="AlphaFoldDB" id="A0A974BQK7"/>
<dbReference type="GO" id="GO:0003676">
    <property type="term" value="F:nucleic acid binding"/>
    <property type="evidence" value="ECO:0007669"/>
    <property type="project" value="InterPro"/>
</dbReference>
<evidence type="ECO:0000256" key="1">
    <source>
        <dbReference type="PROSITE-ProRule" id="PRU00047"/>
    </source>
</evidence>
<feature type="domain" description="CCHC-type" evidence="3">
    <location>
        <begin position="143"/>
        <end position="157"/>
    </location>
</feature>
<evidence type="ECO:0000259" key="3">
    <source>
        <dbReference type="PROSITE" id="PS50158"/>
    </source>
</evidence>
<gene>
    <name evidence="4" type="ORF">XELAEV_18000342mg</name>
</gene>
<protein>
    <recommendedName>
        <fullName evidence="3">CCHC-type domain-containing protein</fullName>
    </recommendedName>
</protein>
<dbReference type="EMBL" id="KV467312">
    <property type="protein sequence ID" value="OCT56287.1"/>
    <property type="molecule type" value="Genomic_DNA"/>
</dbReference>